<dbReference type="PANTHER" id="PTHR15822">
    <property type="entry name" value="TRAF AND TNF RECEPTOR-ASSOCIATED PROTEIN"/>
    <property type="match status" value="1"/>
</dbReference>
<name>A0A067MWI3_BOTB1</name>
<evidence type="ECO:0000259" key="12">
    <source>
        <dbReference type="Pfam" id="PF03372"/>
    </source>
</evidence>
<dbReference type="GO" id="GO:0006302">
    <property type="term" value="P:double-strand break repair"/>
    <property type="evidence" value="ECO:0007669"/>
    <property type="project" value="TreeGrafter"/>
</dbReference>
<reference evidence="14" key="1">
    <citation type="journal article" date="2014" name="Proc. Natl. Acad. Sci. U.S.A.">
        <title>Extensive sampling of basidiomycete genomes demonstrates inadequacy of the white-rot/brown-rot paradigm for wood decay fungi.</title>
        <authorList>
            <person name="Riley R."/>
            <person name="Salamov A.A."/>
            <person name="Brown D.W."/>
            <person name="Nagy L.G."/>
            <person name="Floudas D."/>
            <person name="Held B.W."/>
            <person name="Levasseur A."/>
            <person name="Lombard V."/>
            <person name="Morin E."/>
            <person name="Otillar R."/>
            <person name="Lindquist E.A."/>
            <person name="Sun H."/>
            <person name="LaButti K.M."/>
            <person name="Schmutz J."/>
            <person name="Jabbour D."/>
            <person name="Luo H."/>
            <person name="Baker S.E."/>
            <person name="Pisabarro A.G."/>
            <person name="Walton J.D."/>
            <person name="Blanchette R.A."/>
            <person name="Henrissat B."/>
            <person name="Martin F."/>
            <person name="Cullen D."/>
            <person name="Hibbett D.S."/>
            <person name="Grigoriev I.V."/>
        </authorList>
    </citation>
    <scope>NUCLEOTIDE SEQUENCE [LARGE SCALE GENOMIC DNA]</scope>
    <source>
        <strain evidence="14">FD-172 SS1</strain>
    </source>
</reference>
<keyword evidence="14" id="KW-1185">Reference proteome</keyword>
<dbReference type="CDD" id="cd09080">
    <property type="entry name" value="TDP2"/>
    <property type="match status" value="1"/>
</dbReference>
<comment type="subcellular location">
    <subcellularLocation>
        <location evidence="3">Nucleus</location>
        <location evidence="3">PML body</location>
    </subcellularLocation>
</comment>
<proteinExistence type="predicted"/>
<gene>
    <name evidence="13" type="ORF">BOTBODRAFT_27528</name>
</gene>
<evidence type="ECO:0000256" key="10">
    <source>
        <dbReference type="ARBA" id="ARBA00023242"/>
    </source>
</evidence>
<dbReference type="GO" id="GO:0046872">
    <property type="term" value="F:metal ion binding"/>
    <property type="evidence" value="ECO:0007669"/>
    <property type="project" value="UniProtKB-KW"/>
</dbReference>
<evidence type="ECO:0000256" key="9">
    <source>
        <dbReference type="ARBA" id="ARBA00023204"/>
    </source>
</evidence>
<dbReference type="GO" id="GO:0070260">
    <property type="term" value="F:5'-tyrosyl-DNA phosphodiesterase activity"/>
    <property type="evidence" value="ECO:0007669"/>
    <property type="project" value="TreeGrafter"/>
</dbReference>
<dbReference type="PANTHER" id="PTHR15822:SF4">
    <property type="entry name" value="TYROSYL-DNA PHOSPHODIESTERASE 2"/>
    <property type="match status" value="1"/>
</dbReference>
<keyword evidence="6" id="KW-0227">DNA damage</keyword>
<keyword evidence="10" id="KW-0539">Nucleus</keyword>
<keyword evidence="8" id="KW-0460">Magnesium</keyword>
<dbReference type="OrthoDB" id="9975959at2759"/>
<evidence type="ECO:0000313" key="14">
    <source>
        <dbReference type="Proteomes" id="UP000027195"/>
    </source>
</evidence>
<keyword evidence="5" id="KW-0479">Metal-binding</keyword>
<evidence type="ECO:0000256" key="6">
    <source>
        <dbReference type="ARBA" id="ARBA00022763"/>
    </source>
</evidence>
<dbReference type="InterPro" id="IPR051547">
    <property type="entry name" value="TDP2-like"/>
</dbReference>
<dbReference type="GO" id="GO:0003697">
    <property type="term" value="F:single-stranded DNA binding"/>
    <property type="evidence" value="ECO:0007669"/>
    <property type="project" value="TreeGrafter"/>
</dbReference>
<dbReference type="InterPro" id="IPR036691">
    <property type="entry name" value="Endo/exonu/phosph_ase_sf"/>
</dbReference>
<dbReference type="AlphaFoldDB" id="A0A067MWI3"/>
<evidence type="ECO:0000256" key="3">
    <source>
        <dbReference type="ARBA" id="ARBA00004322"/>
    </source>
</evidence>
<evidence type="ECO:0000256" key="7">
    <source>
        <dbReference type="ARBA" id="ARBA00022801"/>
    </source>
</evidence>
<feature type="region of interest" description="Disordered" evidence="11">
    <location>
        <begin position="1"/>
        <end position="20"/>
    </location>
</feature>
<organism evidence="13 14">
    <name type="scientific">Botryobasidium botryosum (strain FD-172 SS1)</name>
    <dbReference type="NCBI Taxonomy" id="930990"/>
    <lineage>
        <taxon>Eukaryota</taxon>
        <taxon>Fungi</taxon>
        <taxon>Dikarya</taxon>
        <taxon>Basidiomycota</taxon>
        <taxon>Agaricomycotina</taxon>
        <taxon>Agaricomycetes</taxon>
        <taxon>Cantharellales</taxon>
        <taxon>Botryobasidiaceae</taxon>
        <taxon>Botryobasidium</taxon>
    </lineage>
</organism>
<dbReference type="InParanoid" id="A0A067MWI3"/>
<evidence type="ECO:0000256" key="8">
    <source>
        <dbReference type="ARBA" id="ARBA00022842"/>
    </source>
</evidence>
<dbReference type="GO" id="GO:0004518">
    <property type="term" value="F:nuclease activity"/>
    <property type="evidence" value="ECO:0007669"/>
    <property type="project" value="UniProtKB-KW"/>
</dbReference>
<evidence type="ECO:0000256" key="2">
    <source>
        <dbReference type="ARBA" id="ARBA00001946"/>
    </source>
</evidence>
<dbReference type="InterPro" id="IPR005135">
    <property type="entry name" value="Endo/exonuclease/phosphatase"/>
</dbReference>
<evidence type="ECO:0000256" key="1">
    <source>
        <dbReference type="ARBA" id="ARBA00001936"/>
    </source>
</evidence>
<dbReference type="HOGENOM" id="CLU_042307_1_0_1"/>
<keyword evidence="9" id="KW-0234">DNA repair</keyword>
<evidence type="ECO:0000256" key="4">
    <source>
        <dbReference type="ARBA" id="ARBA00022722"/>
    </source>
</evidence>
<accession>A0A067MWI3</accession>
<feature type="domain" description="Endonuclease/exonuclease/phosphatase" evidence="12">
    <location>
        <begin position="65"/>
        <end position="293"/>
    </location>
</feature>
<protein>
    <recommendedName>
        <fullName evidence="12">Endonuclease/exonuclease/phosphatase domain-containing protein</fullName>
    </recommendedName>
</protein>
<dbReference type="Pfam" id="PF03372">
    <property type="entry name" value="Exo_endo_phos"/>
    <property type="match status" value="1"/>
</dbReference>
<dbReference type="Proteomes" id="UP000027195">
    <property type="component" value="Unassembled WGS sequence"/>
</dbReference>
<keyword evidence="4" id="KW-0540">Nuclease</keyword>
<evidence type="ECO:0000256" key="5">
    <source>
        <dbReference type="ARBA" id="ARBA00022723"/>
    </source>
</evidence>
<comment type="cofactor">
    <cofactor evidence="1">
        <name>Mn(2+)</name>
        <dbReference type="ChEBI" id="CHEBI:29035"/>
    </cofactor>
</comment>
<dbReference type="SUPFAM" id="SSF56219">
    <property type="entry name" value="DNase I-like"/>
    <property type="match status" value="1"/>
</dbReference>
<dbReference type="GO" id="GO:0005737">
    <property type="term" value="C:cytoplasm"/>
    <property type="evidence" value="ECO:0007669"/>
    <property type="project" value="TreeGrafter"/>
</dbReference>
<dbReference type="Gene3D" id="3.60.10.10">
    <property type="entry name" value="Endonuclease/exonuclease/phosphatase"/>
    <property type="match status" value="1"/>
</dbReference>
<sequence length="327" mass="36059">MPAMPAAEVQEGEPAHSSDPDAALIRQNLLQYSPETESWDPYTLISPPCSTEIVAGSPALNLRLVTWNIDAFAPVFRDRINSLLSSIIDSKSDDEMPDIILLQEVNSGALNVLFDHSQVRSSYFVTDADPSDWMYGFQNITLLRKAFAVFVPGPVYRVPFRSHMGRRALVCDLHLCIPTSVASALRIINVHLDSLDLHPPFRPAQLALAAEHLRAQGVGCIAGDFNALSTEDATLSEDLGLVDAWKALNPETGDQEKLGHTWGVQKEEPYPPKRLDRVACLGLEVMGMGILPCGVIAVDVSDEDEDEDEVEEVLWSDHCGLWVEFRV</sequence>
<evidence type="ECO:0000256" key="11">
    <source>
        <dbReference type="SAM" id="MobiDB-lite"/>
    </source>
</evidence>
<keyword evidence="7" id="KW-0378">Hydrolase</keyword>
<dbReference type="EMBL" id="KL198018">
    <property type="protein sequence ID" value="KDQ20113.1"/>
    <property type="molecule type" value="Genomic_DNA"/>
</dbReference>
<evidence type="ECO:0000313" key="13">
    <source>
        <dbReference type="EMBL" id="KDQ20113.1"/>
    </source>
</evidence>
<comment type="cofactor">
    <cofactor evidence="2">
        <name>Mg(2+)</name>
        <dbReference type="ChEBI" id="CHEBI:18420"/>
    </cofactor>
</comment>